<protein>
    <recommendedName>
        <fullName evidence="3">Metal dependent phosphohydrolase</fullName>
    </recommendedName>
</protein>
<dbReference type="Proteomes" id="UP000009229">
    <property type="component" value="Chromosome"/>
</dbReference>
<reference evidence="2" key="1">
    <citation type="submission" date="2011-05" db="EMBL/GenBank/DDBJ databases">
        <title>Complete sequence of Desulfotomaculum kuznetsovii DSM 6115.</title>
        <authorList>
            <person name="Lucas S."/>
            <person name="Han J."/>
            <person name="Lapidus A."/>
            <person name="Cheng J.-F."/>
            <person name="Goodwin L."/>
            <person name="Pitluck S."/>
            <person name="Peters L."/>
            <person name="Mikhailova N."/>
            <person name="Lu M."/>
            <person name="Saunders E."/>
            <person name="Han C."/>
            <person name="Tapia R."/>
            <person name="Land M."/>
            <person name="Hauser L."/>
            <person name="Kyrpides N."/>
            <person name="Ivanova N."/>
            <person name="Pagani I."/>
            <person name="Nazina T."/>
            <person name="Ivanova A."/>
            <person name="Parshina S."/>
            <person name="Kuever J."/>
            <person name="Muyzer G."/>
            <person name="Plugge C."/>
            <person name="Stams A."/>
            <person name="Woyke T."/>
        </authorList>
    </citation>
    <scope>NUCLEOTIDE SEQUENCE [LARGE SCALE GENOMIC DNA]</scope>
    <source>
        <strain evidence="2">DSM 6115 / VKM B-1805 / 17</strain>
    </source>
</reference>
<evidence type="ECO:0000313" key="1">
    <source>
        <dbReference type="EMBL" id="AEG14619.1"/>
    </source>
</evidence>
<dbReference type="RefSeq" id="WP_013822134.1">
    <property type="nucleotide sequence ID" value="NC_015573.1"/>
</dbReference>
<evidence type="ECO:0000313" key="2">
    <source>
        <dbReference type="Proteomes" id="UP000009229"/>
    </source>
</evidence>
<proteinExistence type="predicted"/>
<accession>A0AAU8PUQ4</accession>
<evidence type="ECO:0008006" key="3">
    <source>
        <dbReference type="Google" id="ProtNLM"/>
    </source>
</evidence>
<dbReference type="AlphaFoldDB" id="A0AAU8PUQ4"/>
<sequence>MLEALIAAPLKILRKYYNPGIELYHLLVEHGKAVVCKALEVADKVSYLHPDPKFLVEAAMLHDNHMPRSANYEDLNNCTVRQYGISSDRRHRSSSEKEMLASQCCKISGILCVTACN</sequence>
<dbReference type="KEGG" id="dku:Desku_1028"/>
<keyword evidence="2" id="KW-1185">Reference proteome</keyword>
<organism evidence="1 2">
    <name type="scientific">Desulfofundulus kuznetsovii (strain DSM 6115 / VKM B-1805 / 17)</name>
    <name type="common">Desulfotomaculum kuznetsovii</name>
    <dbReference type="NCBI Taxonomy" id="760568"/>
    <lineage>
        <taxon>Bacteria</taxon>
        <taxon>Bacillati</taxon>
        <taxon>Bacillota</taxon>
        <taxon>Clostridia</taxon>
        <taxon>Eubacteriales</taxon>
        <taxon>Peptococcaceae</taxon>
        <taxon>Desulfofundulus</taxon>
    </lineage>
</organism>
<dbReference type="EMBL" id="CP002770">
    <property type="protein sequence ID" value="AEG14619.1"/>
    <property type="molecule type" value="Genomic_DNA"/>
</dbReference>
<name>A0AAU8PUQ4_DESK7</name>
<gene>
    <name evidence="1" type="ordered locus">Desku_1028</name>
</gene>